<evidence type="ECO:0000313" key="8">
    <source>
        <dbReference type="EMBL" id="RVU35114.1"/>
    </source>
</evidence>
<dbReference type="SUPFAM" id="SSF54292">
    <property type="entry name" value="2Fe-2S ferredoxin-like"/>
    <property type="match status" value="1"/>
</dbReference>
<dbReference type="InterPro" id="IPR012675">
    <property type="entry name" value="Beta-grasp_dom_sf"/>
</dbReference>
<keyword evidence="1" id="KW-0001">2Fe-2S</keyword>
<feature type="domain" description="2Fe-2S ferredoxin-type" evidence="7">
    <location>
        <begin position="42"/>
        <end position="118"/>
    </location>
</feature>
<dbReference type="PANTHER" id="PTHR44379">
    <property type="entry name" value="OXIDOREDUCTASE WITH IRON-SULFUR SUBUNIT"/>
    <property type="match status" value="1"/>
</dbReference>
<evidence type="ECO:0000256" key="3">
    <source>
        <dbReference type="ARBA" id="ARBA00023002"/>
    </source>
</evidence>
<dbReference type="Proteomes" id="UP000287447">
    <property type="component" value="Unassembled WGS sequence"/>
</dbReference>
<comment type="caution">
    <text evidence="8">The sequence shown here is derived from an EMBL/GenBank/DDBJ whole genome shotgun (WGS) entry which is preliminary data.</text>
</comment>
<evidence type="ECO:0000256" key="5">
    <source>
        <dbReference type="ARBA" id="ARBA00023014"/>
    </source>
</evidence>
<dbReference type="PROSITE" id="PS00197">
    <property type="entry name" value="2FE2S_FER_1"/>
    <property type="match status" value="1"/>
</dbReference>
<dbReference type="Pfam" id="PF01799">
    <property type="entry name" value="Fer2_2"/>
    <property type="match status" value="1"/>
</dbReference>
<dbReference type="InterPro" id="IPR036010">
    <property type="entry name" value="2Fe-2S_ferredoxin-like_sf"/>
</dbReference>
<organism evidence="8 9">
    <name type="scientific">Hwanghaeella grinnelliae</name>
    <dbReference type="NCBI Taxonomy" id="2500179"/>
    <lineage>
        <taxon>Bacteria</taxon>
        <taxon>Pseudomonadati</taxon>
        <taxon>Pseudomonadota</taxon>
        <taxon>Alphaproteobacteria</taxon>
        <taxon>Rhodospirillales</taxon>
        <taxon>Rhodospirillaceae</taxon>
        <taxon>Hwanghaeella</taxon>
    </lineage>
</organism>
<dbReference type="GO" id="GO:0051537">
    <property type="term" value="F:2 iron, 2 sulfur cluster binding"/>
    <property type="evidence" value="ECO:0007669"/>
    <property type="project" value="UniProtKB-KW"/>
</dbReference>
<dbReference type="Pfam" id="PF06240">
    <property type="entry name" value="COXG"/>
    <property type="match status" value="1"/>
</dbReference>
<feature type="region of interest" description="Disordered" evidence="6">
    <location>
        <begin position="197"/>
        <end position="226"/>
    </location>
</feature>
<dbReference type="PANTHER" id="PTHR44379:SF8">
    <property type="entry name" value="XANTHINE DEHYDROGENASE IRON-SULFUR-BINDING SUBUNIT XDHC-RELATED"/>
    <property type="match status" value="1"/>
</dbReference>
<dbReference type="InterPro" id="IPR010419">
    <property type="entry name" value="CO_DH_gsu"/>
</dbReference>
<keyword evidence="5" id="KW-0411">Iron-sulfur</keyword>
<dbReference type="InterPro" id="IPR051452">
    <property type="entry name" value="Diverse_Oxidoreductases"/>
</dbReference>
<dbReference type="Gene3D" id="3.30.530.20">
    <property type="match status" value="1"/>
</dbReference>
<dbReference type="InterPro" id="IPR036884">
    <property type="entry name" value="2Fe-2S-bd_dom_sf"/>
</dbReference>
<feature type="compositionally biased region" description="Low complexity" evidence="6">
    <location>
        <begin position="206"/>
        <end position="220"/>
    </location>
</feature>
<protein>
    <submittedName>
        <fullName evidence="8">2Fe-2S iron-sulfur cluster binding domain-containing protein</fullName>
    </submittedName>
</protein>
<dbReference type="GO" id="GO:0046872">
    <property type="term" value="F:metal ion binding"/>
    <property type="evidence" value="ECO:0007669"/>
    <property type="project" value="UniProtKB-KW"/>
</dbReference>
<keyword evidence="2" id="KW-0479">Metal-binding</keyword>
<dbReference type="GO" id="GO:0016491">
    <property type="term" value="F:oxidoreductase activity"/>
    <property type="evidence" value="ECO:0007669"/>
    <property type="project" value="UniProtKB-KW"/>
</dbReference>
<dbReference type="Pfam" id="PF00111">
    <property type="entry name" value="Fer2"/>
    <property type="match status" value="1"/>
</dbReference>
<keyword evidence="4" id="KW-0408">Iron</keyword>
<keyword evidence="3" id="KW-0560">Oxidoreductase</keyword>
<name>A0A3S2Z6A4_9PROT</name>
<evidence type="ECO:0000256" key="4">
    <source>
        <dbReference type="ARBA" id="ARBA00023004"/>
    </source>
</evidence>
<evidence type="ECO:0000256" key="6">
    <source>
        <dbReference type="SAM" id="MobiDB-lite"/>
    </source>
</evidence>
<dbReference type="AlphaFoldDB" id="A0A3S2Z6A4"/>
<evidence type="ECO:0000259" key="7">
    <source>
        <dbReference type="PROSITE" id="PS51085"/>
    </source>
</evidence>
<accession>A0A3S2Z6A4</accession>
<proteinExistence type="predicted"/>
<dbReference type="CDD" id="cd00207">
    <property type="entry name" value="fer2"/>
    <property type="match status" value="1"/>
</dbReference>
<dbReference type="EMBL" id="SADE01000003">
    <property type="protein sequence ID" value="RVU35114.1"/>
    <property type="molecule type" value="Genomic_DNA"/>
</dbReference>
<reference evidence="9" key="1">
    <citation type="submission" date="2019-01" db="EMBL/GenBank/DDBJ databases">
        <title>Gri0909 isolated from a small marine red alga.</title>
        <authorList>
            <person name="Kim J."/>
            <person name="Jeong S.E."/>
            <person name="Jeon C.O."/>
        </authorList>
    </citation>
    <scope>NUCLEOTIDE SEQUENCE [LARGE SCALE GENOMIC DNA]</scope>
    <source>
        <strain evidence="9">Gri0909</strain>
    </source>
</reference>
<dbReference type="SUPFAM" id="SSF47741">
    <property type="entry name" value="CO dehydrogenase ISP C-domain like"/>
    <property type="match status" value="1"/>
</dbReference>
<gene>
    <name evidence="8" type="ORF">EOI86_20035</name>
</gene>
<evidence type="ECO:0000313" key="9">
    <source>
        <dbReference type="Proteomes" id="UP000287447"/>
    </source>
</evidence>
<keyword evidence="9" id="KW-1185">Reference proteome</keyword>
<dbReference type="InterPro" id="IPR023393">
    <property type="entry name" value="START-like_dom_sf"/>
</dbReference>
<dbReference type="InterPro" id="IPR001041">
    <property type="entry name" value="2Fe-2S_ferredoxin-type"/>
</dbReference>
<evidence type="ECO:0000256" key="1">
    <source>
        <dbReference type="ARBA" id="ARBA00022714"/>
    </source>
</evidence>
<dbReference type="InterPro" id="IPR006058">
    <property type="entry name" value="2Fe2S_fd_BS"/>
</dbReference>
<dbReference type="Gene3D" id="3.10.20.30">
    <property type="match status" value="1"/>
</dbReference>
<dbReference type="InterPro" id="IPR002888">
    <property type="entry name" value="2Fe-2S-bd"/>
</dbReference>
<dbReference type="SUPFAM" id="SSF55961">
    <property type="entry name" value="Bet v1-like"/>
    <property type="match status" value="1"/>
</dbReference>
<evidence type="ECO:0000256" key="2">
    <source>
        <dbReference type="ARBA" id="ARBA00022723"/>
    </source>
</evidence>
<sequence length="431" mass="46077">MRCPDARSGHRPCDRTNGWVARIGTRARPNHRNWSFTFPMQTDVEFLLNGKKVTGAAEPRTHLADFIREDALASGTHIGCEQGVCGACTVFVDGRPTRSCITLAAACNGADIRTVEGFDTDPLMEAIRDSFKRHHGLQCGFCTPGMLTTAYDIIRRIPDADRETIRKELSGNLCRCTGYAGIVDAIEDVLKEAPAAALQPTERPRSAISATSAAPKAAEISDSKQAPSPETVIVADMALPAADSFETATVLRKTMHLSAGPEEAWRLISSPEAIVSCIPGATLSGPVTNGIANGACNVSAGPIKAQFRGTASITYLPETKSGQLLGRGKDGLSRSGLEGRLDFQLVPNDNASDINLEMRYRLNGPLSQFGRPALVEEIANGLLADIAQAIDATLSGNDATAGRTQPQRSLSGFRLLFNAFKGLIRRTLSTR</sequence>
<dbReference type="Gene3D" id="1.10.150.120">
    <property type="entry name" value="[2Fe-2S]-binding domain"/>
    <property type="match status" value="1"/>
</dbReference>
<dbReference type="PROSITE" id="PS51085">
    <property type="entry name" value="2FE2S_FER_2"/>
    <property type="match status" value="1"/>
</dbReference>